<reference evidence="7" key="2">
    <citation type="submission" date="2023-06" db="EMBL/GenBank/DDBJ databases">
        <authorList>
            <person name="Ma L."/>
            <person name="Liu K.-W."/>
            <person name="Li Z."/>
            <person name="Hsiao Y.-Y."/>
            <person name="Qi Y."/>
            <person name="Fu T."/>
            <person name="Tang G."/>
            <person name="Zhang D."/>
            <person name="Sun W.-H."/>
            <person name="Liu D.-K."/>
            <person name="Li Y."/>
            <person name="Chen G.-Z."/>
            <person name="Liu X.-D."/>
            <person name="Liao X.-Y."/>
            <person name="Jiang Y.-T."/>
            <person name="Yu X."/>
            <person name="Hao Y."/>
            <person name="Huang J."/>
            <person name="Zhao X.-W."/>
            <person name="Ke S."/>
            <person name="Chen Y.-Y."/>
            <person name="Wu W.-L."/>
            <person name="Hsu J.-L."/>
            <person name="Lin Y.-F."/>
            <person name="Huang M.-D."/>
            <person name="Li C.-Y."/>
            <person name="Huang L."/>
            <person name="Wang Z.-W."/>
            <person name="Zhao X."/>
            <person name="Zhong W.-Y."/>
            <person name="Peng D.-H."/>
            <person name="Ahmad S."/>
            <person name="Lan S."/>
            <person name="Zhang J.-S."/>
            <person name="Tsai W.-C."/>
            <person name="Van De Peer Y."/>
            <person name="Liu Z.-J."/>
        </authorList>
    </citation>
    <scope>NUCLEOTIDE SEQUENCE</scope>
    <source>
        <strain evidence="7">CP</strain>
        <tissue evidence="7">Leaves</tissue>
    </source>
</reference>
<comment type="caution">
    <text evidence="6">Lacks conserved residue(s) required for the propagation of feature annotation.</text>
</comment>
<dbReference type="Pfam" id="PF01554">
    <property type="entry name" value="MatE"/>
    <property type="match status" value="2"/>
</dbReference>
<evidence type="ECO:0000256" key="4">
    <source>
        <dbReference type="ARBA" id="ARBA00022989"/>
    </source>
</evidence>
<dbReference type="GO" id="GO:1990961">
    <property type="term" value="P:xenobiotic detoxification by transmembrane export across the plasma membrane"/>
    <property type="evidence" value="ECO:0007669"/>
    <property type="project" value="InterPro"/>
</dbReference>
<proteinExistence type="inferred from homology"/>
<dbReference type="GO" id="GO:0042910">
    <property type="term" value="F:xenobiotic transmembrane transporter activity"/>
    <property type="evidence" value="ECO:0007669"/>
    <property type="project" value="InterPro"/>
</dbReference>
<protein>
    <recommendedName>
        <fullName evidence="6">Protein DETOXIFICATION</fullName>
    </recommendedName>
    <alternativeName>
        <fullName evidence="6">Multidrug and toxic compound extrusion protein</fullName>
    </alternativeName>
</protein>
<dbReference type="GO" id="GO:0016020">
    <property type="term" value="C:membrane"/>
    <property type="evidence" value="ECO:0007669"/>
    <property type="project" value="UniProtKB-SubCell"/>
</dbReference>
<evidence type="ECO:0000313" key="8">
    <source>
        <dbReference type="Proteomes" id="UP001180020"/>
    </source>
</evidence>
<comment type="caution">
    <text evidence="7">The sequence shown here is derived from an EMBL/GenBank/DDBJ whole genome shotgun (WGS) entry which is preliminary data.</text>
</comment>
<feature type="transmembrane region" description="Helical" evidence="6">
    <location>
        <begin position="483"/>
        <end position="506"/>
    </location>
</feature>
<evidence type="ECO:0000256" key="6">
    <source>
        <dbReference type="RuleBase" id="RU004914"/>
    </source>
</evidence>
<keyword evidence="5 6" id="KW-0472">Membrane</keyword>
<evidence type="ECO:0000256" key="2">
    <source>
        <dbReference type="ARBA" id="ARBA00010199"/>
    </source>
</evidence>
<dbReference type="CDD" id="cd13132">
    <property type="entry name" value="MATE_eukaryotic"/>
    <property type="match status" value="1"/>
</dbReference>
<feature type="transmembrane region" description="Helical" evidence="6">
    <location>
        <begin position="361"/>
        <end position="387"/>
    </location>
</feature>
<dbReference type="EMBL" id="JAUJYO010000006">
    <property type="protein sequence ID" value="KAK1314974.1"/>
    <property type="molecule type" value="Genomic_DNA"/>
</dbReference>
<feature type="transmembrane region" description="Helical" evidence="6">
    <location>
        <begin position="439"/>
        <end position="462"/>
    </location>
</feature>
<feature type="transmembrane region" description="Helical" evidence="6">
    <location>
        <begin position="288"/>
        <end position="310"/>
    </location>
</feature>
<keyword evidence="8" id="KW-1185">Reference proteome</keyword>
<feature type="transmembrane region" description="Helical" evidence="6">
    <location>
        <begin position="512"/>
        <end position="534"/>
    </location>
</feature>
<evidence type="ECO:0000256" key="3">
    <source>
        <dbReference type="ARBA" id="ARBA00022692"/>
    </source>
</evidence>
<dbReference type="Proteomes" id="UP001180020">
    <property type="component" value="Unassembled WGS sequence"/>
</dbReference>
<dbReference type="InterPro" id="IPR002528">
    <property type="entry name" value="MATE_fam"/>
</dbReference>
<feature type="transmembrane region" description="Helical" evidence="6">
    <location>
        <begin position="261"/>
        <end position="282"/>
    </location>
</feature>
<dbReference type="PANTHER" id="PTHR11206">
    <property type="entry name" value="MULTIDRUG RESISTANCE PROTEIN"/>
    <property type="match status" value="1"/>
</dbReference>
<evidence type="ECO:0000313" key="7">
    <source>
        <dbReference type="EMBL" id="KAK1314974.1"/>
    </source>
</evidence>
<feature type="transmembrane region" description="Helical" evidence="6">
    <location>
        <begin position="224"/>
        <end position="249"/>
    </location>
</feature>
<name>A0AAV9ENI3_ACOCL</name>
<dbReference type="AlphaFoldDB" id="A0AAV9ENI3"/>
<gene>
    <name evidence="7" type="primary">TT12</name>
    <name evidence="7" type="ORF">QJS10_CPA06g01171</name>
</gene>
<evidence type="ECO:0000256" key="5">
    <source>
        <dbReference type="ARBA" id="ARBA00023136"/>
    </source>
</evidence>
<dbReference type="NCBIfam" id="TIGR00797">
    <property type="entry name" value="matE"/>
    <property type="match status" value="1"/>
</dbReference>
<accession>A0AAV9ENI3</accession>
<organism evidence="7 8">
    <name type="scientific">Acorus calamus</name>
    <name type="common">Sweet flag</name>
    <dbReference type="NCBI Taxonomy" id="4465"/>
    <lineage>
        <taxon>Eukaryota</taxon>
        <taxon>Viridiplantae</taxon>
        <taxon>Streptophyta</taxon>
        <taxon>Embryophyta</taxon>
        <taxon>Tracheophyta</taxon>
        <taxon>Spermatophyta</taxon>
        <taxon>Magnoliopsida</taxon>
        <taxon>Liliopsida</taxon>
        <taxon>Acoraceae</taxon>
        <taxon>Acorus</taxon>
    </lineage>
</organism>
<feature type="transmembrane region" description="Helical" evidence="6">
    <location>
        <begin position="322"/>
        <end position="341"/>
    </location>
</feature>
<reference evidence="7" key="1">
    <citation type="journal article" date="2023" name="Nat. Commun.">
        <title>Diploid and tetraploid genomes of Acorus and the evolution of monocots.</title>
        <authorList>
            <person name="Ma L."/>
            <person name="Liu K.W."/>
            <person name="Li Z."/>
            <person name="Hsiao Y.Y."/>
            <person name="Qi Y."/>
            <person name="Fu T."/>
            <person name="Tang G.D."/>
            <person name="Zhang D."/>
            <person name="Sun W.H."/>
            <person name="Liu D.K."/>
            <person name="Li Y."/>
            <person name="Chen G.Z."/>
            <person name="Liu X.D."/>
            <person name="Liao X.Y."/>
            <person name="Jiang Y.T."/>
            <person name="Yu X."/>
            <person name="Hao Y."/>
            <person name="Huang J."/>
            <person name="Zhao X.W."/>
            <person name="Ke S."/>
            <person name="Chen Y.Y."/>
            <person name="Wu W.L."/>
            <person name="Hsu J.L."/>
            <person name="Lin Y.F."/>
            <person name="Huang M.D."/>
            <person name="Li C.Y."/>
            <person name="Huang L."/>
            <person name="Wang Z.W."/>
            <person name="Zhao X."/>
            <person name="Zhong W.Y."/>
            <person name="Peng D.H."/>
            <person name="Ahmad S."/>
            <person name="Lan S."/>
            <person name="Zhang J.S."/>
            <person name="Tsai W.C."/>
            <person name="Van de Peer Y."/>
            <person name="Liu Z.J."/>
        </authorList>
    </citation>
    <scope>NUCLEOTIDE SEQUENCE</scope>
    <source>
        <strain evidence="7">CP</strain>
    </source>
</reference>
<evidence type="ECO:0000256" key="1">
    <source>
        <dbReference type="ARBA" id="ARBA00004141"/>
    </source>
</evidence>
<feature type="transmembrane region" description="Helical" evidence="6">
    <location>
        <begin position="399"/>
        <end position="419"/>
    </location>
</feature>
<keyword evidence="3 6" id="KW-0812">Transmembrane</keyword>
<keyword evidence="4 6" id="KW-1133">Transmembrane helix</keyword>
<comment type="subcellular location">
    <subcellularLocation>
        <location evidence="1">Membrane</location>
        <topology evidence="1">Multi-pass membrane protein</topology>
    </subcellularLocation>
</comment>
<comment type="similarity">
    <text evidence="2 6">Belongs to the multi antimicrobial extrusion (MATE) (TC 2.A.66.1) family.</text>
</comment>
<dbReference type="GO" id="GO:0015297">
    <property type="term" value="F:antiporter activity"/>
    <property type="evidence" value="ECO:0007669"/>
    <property type="project" value="InterPro"/>
</dbReference>
<sequence length="563" mass="61526">MFRQVKDRRAILFECRCEMGYEATFNICLGLQNLLPIMQNTNVGFIAIENQGRVVRTDPGPGLQDTQWKGLLSSLIDEDPIKPSKRRLRPQGEFHRALDSCRRPLLEHHSATAQFKADDDDIDPISGIGDFWREFKTESKKLWYLAGPAIFTSICRYSLGAVTQTLAGHLGDLELAAISVENSVIAGFSFGVTLGMGSALETLCGQAYGAGQVEMLGVYMQRSWVILNSTALILSFLYIFAGSILRGIGQEPEIASAAGKFALWMIPQLFAYAANFPIAKFLQAQSKVMVMAAIAGAVLVMHCLLSWLLMLRLGWGMAGAAVALNASWWVMVVAQLVYIFGGACGRAWSGFSFEAFRNLWGFVRLSIASAVMLCLEIWYFMVLILFAGYLKNPRVSVDGLSICMNILGWAVMVAFGSNAATTVRVSNELGASHPRTAKFAIVVVVISSFALGVFISVILLVLRRQYPSAFTSSTDVKMLVYKLTPLLTTSIVINNVQPVLSGVAIGAGWQALVAYVNVGCYYIFGVPLGLILGYKLDLGVKASIAVDRIRKWGGHSKDHARHA</sequence>
<dbReference type="InterPro" id="IPR045069">
    <property type="entry name" value="MATE_euk"/>
</dbReference>